<keyword evidence="1" id="KW-0812">Transmembrane</keyword>
<evidence type="ECO:0000256" key="1">
    <source>
        <dbReference type="SAM" id="Phobius"/>
    </source>
</evidence>
<dbReference type="RefSeq" id="WP_002611062.1">
    <property type="nucleotide sequence ID" value="NZ_KB850946.1"/>
</dbReference>
<dbReference type="Proteomes" id="UP000013051">
    <property type="component" value="Unassembled WGS sequence"/>
</dbReference>
<sequence>MGHELTNLFILAGSLFLLFIGYLAYQLASTEKGTRNLLLFFVVCILIFIFSIHFLMYRFENASEAQPKIIEKYEIVRGKTEQLIQGKGFGLLTVYNMSLSENNQFGFYYYNQDGDIERMSINFDDIKIKEVEEDTARLEVYVEQETNTYCSVLLGCETETKPISNEQYMLIVPKGTITGSDELVFE</sequence>
<comment type="caution">
    <text evidence="2">The sequence shown here is derived from an EMBL/GenBank/DDBJ whole genome shotgun (WGS) entry which is preliminary data.</text>
</comment>
<evidence type="ECO:0000313" key="3">
    <source>
        <dbReference type="Proteomes" id="UP000013051"/>
    </source>
</evidence>
<accession>N9V029</accession>
<dbReference type="PATRIC" id="fig|999413.4.peg.4763"/>
<keyword evidence="1" id="KW-0472">Membrane</keyword>
<dbReference type="EMBL" id="AGYV01000012">
    <property type="protein sequence ID" value="ENY84020.1"/>
    <property type="molecule type" value="Genomic_DNA"/>
</dbReference>
<feature type="transmembrane region" description="Helical" evidence="1">
    <location>
        <begin position="37"/>
        <end position="57"/>
    </location>
</feature>
<name>N9V029_CLOIN</name>
<evidence type="ECO:0000313" key="2">
    <source>
        <dbReference type="EMBL" id="ENY84020.1"/>
    </source>
</evidence>
<dbReference type="AlphaFoldDB" id="N9V029"/>
<dbReference type="HOGENOM" id="CLU_1452084_0_0_9"/>
<keyword evidence="3" id="KW-1185">Reference proteome</keyword>
<keyword evidence="1" id="KW-1133">Transmembrane helix</keyword>
<feature type="transmembrane region" description="Helical" evidence="1">
    <location>
        <begin position="6"/>
        <end position="25"/>
    </location>
</feature>
<reference evidence="2 3" key="1">
    <citation type="submission" date="2013-01" db="EMBL/GenBank/DDBJ databases">
        <title>The Genome Sequence of Clostridium innocuum 2959.</title>
        <authorList>
            <consortium name="The Broad Institute Genome Sequencing Platform"/>
            <person name="Earl A."/>
            <person name="Ward D."/>
            <person name="Feldgarden M."/>
            <person name="Gevers D."/>
            <person name="Courvalin P."/>
            <person name="Lambert T."/>
            <person name="Walker B."/>
            <person name="Young S.K."/>
            <person name="Zeng Q."/>
            <person name="Gargeya S."/>
            <person name="Fitzgerald M."/>
            <person name="Haas B."/>
            <person name="Abouelleil A."/>
            <person name="Alvarado L."/>
            <person name="Arachchi H.M."/>
            <person name="Berlin A.M."/>
            <person name="Chapman S.B."/>
            <person name="Dewar J."/>
            <person name="Goldberg J."/>
            <person name="Griggs A."/>
            <person name="Gujja S."/>
            <person name="Hansen M."/>
            <person name="Howarth C."/>
            <person name="Imamovic A."/>
            <person name="Larimer J."/>
            <person name="McCowan C."/>
            <person name="Murphy C."/>
            <person name="Neiman D."/>
            <person name="Pearson M."/>
            <person name="Priest M."/>
            <person name="Roberts A."/>
            <person name="Saif S."/>
            <person name="Shea T."/>
            <person name="Sisk P."/>
            <person name="Sykes S."/>
            <person name="Wortman J."/>
            <person name="Nusbaum C."/>
            <person name="Birren B."/>
        </authorList>
    </citation>
    <scope>NUCLEOTIDE SEQUENCE [LARGE SCALE GENOMIC DNA]</scope>
    <source>
        <strain evidence="2 3">2959</strain>
    </source>
</reference>
<protein>
    <submittedName>
        <fullName evidence="2">Uncharacterized protein</fullName>
    </submittedName>
</protein>
<gene>
    <name evidence="2" type="ORF">HMPREF1094_04451</name>
</gene>
<proteinExistence type="predicted"/>
<organism evidence="2 3">
    <name type="scientific">[Clostridium] innocuum 2959</name>
    <dbReference type="NCBI Taxonomy" id="999413"/>
    <lineage>
        <taxon>Bacteria</taxon>
        <taxon>Bacillati</taxon>
        <taxon>Bacillota</taxon>
        <taxon>Clostridia</taxon>
        <taxon>Eubacteriales</taxon>
        <taxon>Clostridiaceae</taxon>
        <taxon>Clostridium</taxon>
    </lineage>
</organism>